<evidence type="ECO:0000256" key="7">
    <source>
        <dbReference type="SAM" id="MobiDB-lite"/>
    </source>
</evidence>
<dbReference type="GO" id="GO:0030015">
    <property type="term" value="C:CCR4-NOT core complex"/>
    <property type="evidence" value="ECO:0007669"/>
    <property type="project" value="InterPro"/>
</dbReference>
<comment type="subcellular location">
    <subcellularLocation>
        <location evidence="1">Nucleus</location>
    </subcellularLocation>
</comment>
<dbReference type="OrthoDB" id="1933107at2759"/>
<dbReference type="InterPro" id="IPR032193">
    <property type="entry name" value="CNOT1_TTP_bind"/>
</dbReference>
<dbReference type="InterPro" id="IPR055104">
    <property type="entry name" value="CNOT1_1st"/>
</dbReference>
<keyword evidence="5" id="KW-0539">Nucleus</keyword>
<comment type="caution">
    <text evidence="15">The sequence shown here is derived from an EMBL/GenBank/DDBJ whole genome shotgun (WGS) entry which is preliminary data.</text>
</comment>
<evidence type="ECO:0000313" key="15">
    <source>
        <dbReference type="EMBL" id="CAF1433679.1"/>
    </source>
</evidence>
<keyword evidence="4" id="KW-0804">Transcription</keyword>
<feature type="domain" description="CCR4-NOT transcription complex subunit 1 CAF1-binding" evidence="10">
    <location>
        <begin position="978"/>
        <end position="1198"/>
    </location>
</feature>
<feature type="region of interest" description="Disordered" evidence="7">
    <location>
        <begin position="1410"/>
        <end position="1444"/>
    </location>
</feature>
<evidence type="ECO:0000256" key="2">
    <source>
        <dbReference type="ARBA" id="ARBA00022491"/>
    </source>
</evidence>
<proteinExistence type="inferred from homology"/>
<dbReference type="GO" id="GO:0017148">
    <property type="term" value="P:negative regulation of translation"/>
    <property type="evidence" value="ECO:0007669"/>
    <property type="project" value="InterPro"/>
</dbReference>
<dbReference type="Proteomes" id="UP000663852">
    <property type="component" value="Unassembled WGS sequence"/>
</dbReference>
<dbReference type="CDD" id="cd20710">
    <property type="entry name" value="NOT1_connector"/>
    <property type="match status" value="1"/>
</dbReference>
<evidence type="ECO:0000313" key="16">
    <source>
        <dbReference type="Proteomes" id="UP000663852"/>
    </source>
</evidence>
<keyword evidence="3" id="KW-0805">Transcription regulation</keyword>
<feature type="compositionally biased region" description="Low complexity" evidence="7">
    <location>
        <begin position="1414"/>
        <end position="1436"/>
    </location>
</feature>
<evidence type="ECO:0000259" key="12">
    <source>
        <dbReference type="Pfam" id="PF16418"/>
    </source>
</evidence>
<feature type="domain" description="CCR4-NOT transcription complex subunit 1-like NOT1 connector" evidence="14">
    <location>
        <begin position="1576"/>
        <end position="1776"/>
    </location>
</feature>
<keyword evidence="2" id="KW-0678">Repressor</keyword>
<evidence type="ECO:0000259" key="13">
    <source>
        <dbReference type="Pfam" id="PF22940"/>
    </source>
</evidence>
<evidence type="ECO:0000256" key="4">
    <source>
        <dbReference type="ARBA" id="ARBA00023163"/>
    </source>
</evidence>
<feature type="domain" description="CCR4-NOT transcription complex subunit 1 N-terminal" evidence="13">
    <location>
        <begin position="33"/>
        <end position="217"/>
    </location>
</feature>
<sequence>MLSQNLDMNLNALSFALGQISLTIKRLSKENFTNSYAEISNLVDEHGFEAERHLYQILVNYLDLQSNDETVQISYWQHEIPTLISKPNFTMLICYAFDTAITQKSLKIFDGFFTALSNVLKLNQVQELIFTLALHNSMHDELTTLAWEHLRRCLPGLLRTTIGDNGMNETGVNNLPIEVLHSLLLFLSNESVKLLIEAEDLENFLDKLRTEYPKEKISQNGSVILSPLLYPSNTSSVNLSLNQILSDSSNLSKSVWQMDGSLADMILEIGYSFTASIEDCRKTLVHFGVQEIEPMTVARIISAMIKTHSGLSNDTSILDSNGNDLIVTTEEQSFQTWNIDTFVLVINDLIPTMNWKHVVKELDHTGFFVRDRQGLILLIAALRRVIRTELYINLLYSPWQNPEGQLSWLVQAIRHPDVFCFGDYPVHVVSSDCLQYAIDDTKETRTWRSLSLIECLLQIANMGLHSAVFEVFEYGIQRACELIFLSFIQLHTLWTRLKQELLQLIIPLLFVRSPNANVLLNYMWNFQSQTERLRTTLLTSLADWYTRANDNDQQQQQRLGRILEIVQDLKCLPVLLGAQPIFFVLDLACLASRRGYLKLDKWLFDRLCVHREFLIETIVQYLRRKTPQLFVPFSPSKVDSILRSPINIETIQTLFTVLQSHLSSIENSVLSQEIQTMLSTAKYFSNCKKMMMDPSEHLLSTTGNDPLGIGSSSSTTTPTSSATMGEIADVDVYFKRLYSTGGNSPPISVDEFLDIMARCKDSQIPREKEIFHNGIKNLLEEYKFFAQYPTRELILTAQLFGGLLERNLFQQRTPDASQDILDGLKEPVTSNLWKFAVVALDRCKTRVRDQPAFVRELRASPTYLDIPRSIRECLEHGTKLTMPQQFDPLRTITPTSTLPLPTTASPQSQVSHLSMTPANMFPRMNSAPSITSQQYIPGNNIGGGLGRENPAQKGPSLSQNANIQTLTNDPSYLLVRVKPPPEHIHDKVSFTFNNLSLANISEKADDLREVLSNDEQLWKWVGQYLVMKRASIEPNFHTLYAGFVNTINMTVLYDTVLSETHRNIKILLLSQKQMNNIPDRALLKNLGHWLGLLTIGRNKPILATDLEIKSLVIEAYHMGSQELLYIIPFVAKILESCARSKIFQQPNPWLMGIMSVFAEMHSSDNFKLNLKFEIEVLCRQLQLQLSDIPIHNILSNKEYFDKIEKQLSSTSRPAIPFQTQQSNPSTTLASLYNDPAILNYHPLSSSQQSSATSAIISIPIQAPPSLSTTSPGSSSSLTPSSLPPVPKYKLSDFKPSIFQSLSSMLEINPNIPLFQHHPRLKTYIHTPIEQAINESLLTVQRSLKVATSAAETIVKKDFLLNPDEQQLRTSARNMVAYLSSGLVLITARPALQDQIQLYIKTHLQTVLGLPPAPSANSTSTNVNSNTNDSTSATVTNGTTNSTNDQVSNQVREMIQQAATEIAASNIELCCCLLQRTTIHRAIQLIDQRLASDIEIRQRCRTEGRQLPSAASIAEFQSDRLIEPIRLRYGPLSSHQLAIYEDFVHYIPGFKPSDNEKRDLVSMDETGPSVWDRLIAEIDQTIQIQHNQTFVNPLQHLLESVNVLRTNLHNQTSSNAPQAALANVLNIIIYNLLEHYTVQSQSQDGENLERFKNVHMSVLKLLVEIRLHMSVITKQLTKAWLECPNDLKFNVYAVNQLIRNRLLDIRQMDGHVAQLIDSGNNPALHFAVSFLRNSVIEQPCCMDTDIAAILDSLHRISLIGKQPAEAVRDLLEIIRLNYTSLTANNNANSNETNETSTTSPAKTDKLAIISLSVISNGHKYLMSTDEMETATIANKAKHILSGWVKLAMTQTNRLSQQQAFQGFFNQMNMQGLFRSDDTIAKFLRMTIQLCVNSVYDTIRQAPPITSNSSSSAAQQAHYARCHQGIDALCRFLSLLTTHTSDNNSYGARIHLINRILGILAAHCYADHEEQGDQFHPLAYQRIILNLFQESTATLSSSSLLNATSTTEDSSANEHVMYYIYLAFTNCLHLLRPQRVPGFAFAWLEIVAHRTFMSRLLLSGGRFTHQTHHMYALLLVDALRLVTPFIRSGEHPKSFQVYFKGILKTFMLLLHDFPEFLCEHYYQFCDALPLIAHQLRNIVLSAFPKHMRCPDPFLVNFKVDTLNDISILPVIAYNFAQNIQPPKFKQNLDSYLRTRAPVTFLSELRSYLQQGADPGSHYNIRMLNALVLYVATQALSTLNNKTNGQPLMSSITHSAHMDIFQNLAVDLDTEGRYIFLNAMANHLRYPNIHTHYFSYTLLYLFAEANSEALQEQIVRVLLERLVANRPHPWGLLITFLELVRNPNLKLWSREFMSISPDVKRLLTTLTRGCPHIPNAPATGQQQQTQQQTAIVKP</sequence>
<evidence type="ECO:0000259" key="11">
    <source>
        <dbReference type="Pfam" id="PF16417"/>
    </source>
</evidence>
<reference evidence="15" key="1">
    <citation type="submission" date="2021-02" db="EMBL/GenBank/DDBJ databases">
        <authorList>
            <person name="Nowell W R."/>
        </authorList>
    </citation>
    <scope>NUCLEOTIDE SEQUENCE</scope>
</reference>
<dbReference type="FunFam" id="1.25.40.180:FF:000012">
    <property type="entry name" value="Ccr4-Not transcription complex subunit"/>
    <property type="match status" value="1"/>
</dbReference>
<feature type="region of interest" description="Disordered" evidence="7">
    <location>
        <begin position="2371"/>
        <end position="2391"/>
    </location>
</feature>
<dbReference type="Pfam" id="PF04054">
    <property type="entry name" value="Not1"/>
    <property type="match status" value="1"/>
</dbReference>
<dbReference type="InterPro" id="IPR032194">
    <property type="entry name" value="CNOT1_HEAT"/>
</dbReference>
<dbReference type="Gene3D" id="1.25.40.180">
    <property type="match status" value="1"/>
</dbReference>
<name>A0A815N7J9_ADIRI</name>
<dbReference type="InterPro" id="IPR007196">
    <property type="entry name" value="CCR4-Not_Not1_C"/>
</dbReference>
<evidence type="ECO:0000259" key="10">
    <source>
        <dbReference type="Pfam" id="PF16415"/>
    </source>
</evidence>
<feature type="compositionally biased region" description="Low complexity" evidence="7">
    <location>
        <begin position="2378"/>
        <end position="2391"/>
    </location>
</feature>
<dbReference type="Pfam" id="PF16417">
    <property type="entry name" value="CNOT1_TTP_bind"/>
    <property type="match status" value="1"/>
</dbReference>
<feature type="domain" description="CCR4-NOT transcription complex subunit 1 HEAT repeat" evidence="12">
    <location>
        <begin position="500"/>
        <end position="659"/>
    </location>
</feature>
<dbReference type="InterPro" id="IPR038535">
    <property type="entry name" value="CNOT1_TTP_bind_sf"/>
</dbReference>
<evidence type="ECO:0000256" key="6">
    <source>
        <dbReference type="ARBA" id="ARBA00025717"/>
    </source>
</evidence>
<feature type="domain" description="CCR4-NOT transcription complex subunit 1 TTP binding" evidence="11">
    <location>
        <begin position="729"/>
        <end position="880"/>
    </location>
</feature>
<dbReference type="Gene3D" id="1.25.40.800">
    <property type="match status" value="1"/>
</dbReference>
<feature type="region of interest" description="Disordered" evidence="7">
    <location>
        <begin position="702"/>
        <end position="722"/>
    </location>
</feature>
<dbReference type="InterPro" id="IPR032191">
    <property type="entry name" value="CNOT1_CAF1_bind"/>
</dbReference>
<protein>
    <submittedName>
        <fullName evidence="15">Uncharacterized protein</fullName>
    </submittedName>
</protein>
<dbReference type="InterPro" id="IPR055454">
    <property type="entry name" value="CNOT1-like_NOT1_connector"/>
</dbReference>
<dbReference type="EMBL" id="CAJNOJ010000399">
    <property type="protein sequence ID" value="CAF1433679.1"/>
    <property type="molecule type" value="Genomic_DNA"/>
</dbReference>
<dbReference type="Gene3D" id="1.25.40.840">
    <property type="entry name" value="CCR4-NOT transcription complex subunit 1 TTP binding domain"/>
    <property type="match status" value="1"/>
</dbReference>
<dbReference type="InterPro" id="IPR024557">
    <property type="entry name" value="CNOT1_dom_4"/>
</dbReference>
<evidence type="ECO:0000256" key="1">
    <source>
        <dbReference type="ARBA" id="ARBA00004123"/>
    </source>
</evidence>
<dbReference type="PANTHER" id="PTHR13162">
    <property type="entry name" value="CCR4-NOT TRANSCRIPTION COMPLEX"/>
    <property type="match status" value="1"/>
</dbReference>
<dbReference type="Pfam" id="PF16415">
    <property type="entry name" value="CNOT1_CAF1_bind"/>
    <property type="match status" value="1"/>
</dbReference>
<dbReference type="Gene3D" id="1.25.40.790">
    <property type="match status" value="1"/>
</dbReference>
<accession>A0A815N7J9</accession>
<dbReference type="FunFam" id="1.25.40.800:FF:000001">
    <property type="entry name" value="CCR4-NOT transcription complex subunit 1"/>
    <property type="match status" value="1"/>
</dbReference>
<dbReference type="InterPro" id="IPR040398">
    <property type="entry name" value="Not1"/>
</dbReference>
<comment type="similarity">
    <text evidence="6">Belongs to the CNOT1 family.</text>
</comment>
<dbReference type="GO" id="GO:0060090">
    <property type="term" value="F:molecular adaptor activity"/>
    <property type="evidence" value="ECO:0007669"/>
    <property type="project" value="TreeGrafter"/>
</dbReference>
<evidence type="ECO:0000259" key="14">
    <source>
        <dbReference type="Pfam" id="PF25097"/>
    </source>
</evidence>
<evidence type="ECO:0000259" key="8">
    <source>
        <dbReference type="Pfam" id="PF04054"/>
    </source>
</evidence>
<evidence type="ECO:0000259" key="9">
    <source>
        <dbReference type="Pfam" id="PF12842"/>
    </source>
</evidence>
<feature type="compositionally biased region" description="Low complexity" evidence="7">
    <location>
        <begin position="711"/>
        <end position="722"/>
    </location>
</feature>
<evidence type="ECO:0000256" key="3">
    <source>
        <dbReference type="ARBA" id="ARBA00023015"/>
    </source>
</evidence>
<gene>
    <name evidence="15" type="ORF">EDS130_LOCUS38376</name>
</gene>
<feature type="domain" description="CCR4-Not complex component Not1 C-terminal" evidence="8">
    <location>
        <begin position="2006"/>
        <end position="2363"/>
    </location>
</feature>
<feature type="domain" description="CCR4-NOT transcription complex subunit 1" evidence="9">
    <location>
        <begin position="1437"/>
        <end position="1500"/>
    </location>
</feature>
<feature type="domain" description="CCR4-NOT transcription complex subunit 1" evidence="9">
    <location>
        <begin position="1318"/>
        <end position="1427"/>
    </location>
</feature>
<organism evidence="15 16">
    <name type="scientific">Adineta ricciae</name>
    <name type="common">Rotifer</name>
    <dbReference type="NCBI Taxonomy" id="249248"/>
    <lineage>
        <taxon>Eukaryota</taxon>
        <taxon>Metazoa</taxon>
        <taxon>Spiralia</taxon>
        <taxon>Gnathifera</taxon>
        <taxon>Rotifera</taxon>
        <taxon>Eurotatoria</taxon>
        <taxon>Bdelloidea</taxon>
        <taxon>Adinetida</taxon>
        <taxon>Adinetidae</taxon>
        <taxon>Adineta</taxon>
    </lineage>
</organism>
<dbReference type="PANTHER" id="PTHR13162:SF8">
    <property type="entry name" value="CCR4-NOT TRANSCRIPTION COMPLEX SUBUNIT 1"/>
    <property type="match status" value="1"/>
</dbReference>
<dbReference type="GO" id="GO:0000289">
    <property type="term" value="P:nuclear-transcribed mRNA poly(A) tail shortening"/>
    <property type="evidence" value="ECO:0007669"/>
    <property type="project" value="UniProtKB-ARBA"/>
</dbReference>
<dbReference type="Pfam" id="PF25097">
    <property type="entry name" value="ARM_Cnot1"/>
    <property type="match status" value="1"/>
</dbReference>
<dbReference type="Pfam" id="PF22940">
    <property type="entry name" value="CNOT1_1st"/>
    <property type="match status" value="1"/>
</dbReference>
<dbReference type="GO" id="GO:0005634">
    <property type="term" value="C:nucleus"/>
    <property type="evidence" value="ECO:0007669"/>
    <property type="project" value="UniProtKB-SubCell"/>
</dbReference>
<evidence type="ECO:0000256" key="5">
    <source>
        <dbReference type="ARBA" id="ARBA00023242"/>
    </source>
</evidence>
<dbReference type="Pfam" id="PF12842">
    <property type="entry name" value="DUF3819"/>
    <property type="match status" value="2"/>
</dbReference>
<dbReference type="GO" id="GO:0000932">
    <property type="term" value="C:P-body"/>
    <property type="evidence" value="ECO:0007669"/>
    <property type="project" value="TreeGrafter"/>
</dbReference>
<dbReference type="Pfam" id="PF16418">
    <property type="entry name" value="CNOT1_HEAT"/>
    <property type="match status" value="1"/>
</dbReference>